<evidence type="ECO:0000256" key="1">
    <source>
        <dbReference type="SAM" id="Phobius"/>
    </source>
</evidence>
<keyword evidence="4" id="KW-1185">Reference proteome</keyword>
<dbReference type="Pfam" id="PF20152">
    <property type="entry name" value="DUF6534"/>
    <property type="match status" value="1"/>
</dbReference>
<feature type="transmembrane region" description="Helical" evidence="1">
    <location>
        <begin position="7"/>
        <end position="31"/>
    </location>
</feature>
<dbReference type="AlphaFoldDB" id="A0A8H5CUR5"/>
<evidence type="ECO:0000259" key="2">
    <source>
        <dbReference type="Pfam" id="PF20152"/>
    </source>
</evidence>
<dbReference type="EMBL" id="JAACJM010000086">
    <property type="protein sequence ID" value="KAF5348347.1"/>
    <property type="molecule type" value="Genomic_DNA"/>
</dbReference>
<feature type="transmembrane region" description="Helical" evidence="1">
    <location>
        <begin position="205"/>
        <end position="228"/>
    </location>
</feature>
<dbReference type="OrthoDB" id="3262409at2759"/>
<feature type="transmembrane region" description="Helical" evidence="1">
    <location>
        <begin position="130"/>
        <end position="155"/>
    </location>
</feature>
<keyword evidence="1" id="KW-0812">Transmembrane</keyword>
<dbReference type="Proteomes" id="UP000559256">
    <property type="component" value="Unassembled WGS sequence"/>
</dbReference>
<organism evidence="3 4">
    <name type="scientific">Tetrapyrgos nigripes</name>
    <dbReference type="NCBI Taxonomy" id="182062"/>
    <lineage>
        <taxon>Eukaryota</taxon>
        <taxon>Fungi</taxon>
        <taxon>Dikarya</taxon>
        <taxon>Basidiomycota</taxon>
        <taxon>Agaricomycotina</taxon>
        <taxon>Agaricomycetes</taxon>
        <taxon>Agaricomycetidae</taxon>
        <taxon>Agaricales</taxon>
        <taxon>Marasmiineae</taxon>
        <taxon>Marasmiaceae</taxon>
        <taxon>Tetrapyrgos</taxon>
    </lineage>
</organism>
<gene>
    <name evidence="3" type="ORF">D9758_010941</name>
</gene>
<dbReference type="PANTHER" id="PTHR40465:SF1">
    <property type="entry name" value="DUF6534 DOMAIN-CONTAINING PROTEIN"/>
    <property type="match status" value="1"/>
</dbReference>
<comment type="caution">
    <text evidence="3">The sequence shown here is derived from an EMBL/GenBank/DDBJ whole genome shotgun (WGS) entry which is preliminary data.</text>
</comment>
<keyword evidence="1" id="KW-0472">Membrane</keyword>
<feature type="domain" description="DUF6534" evidence="2">
    <location>
        <begin position="135"/>
        <end position="231"/>
    </location>
</feature>
<evidence type="ECO:0000313" key="3">
    <source>
        <dbReference type="EMBL" id="KAF5348347.1"/>
    </source>
</evidence>
<proteinExistence type="predicted"/>
<feature type="transmembrane region" description="Helical" evidence="1">
    <location>
        <begin position="92"/>
        <end position="110"/>
    </location>
</feature>
<keyword evidence="1" id="KW-1133">Transmembrane helix</keyword>
<reference evidence="3 4" key="1">
    <citation type="journal article" date="2020" name="ISME J.">
        <title>Uncovering the hidden diversity of litter-decomposition mechanisms in mushroom-forming fungi.</title>
        <authorList>
            <person name="Floudas D."/>
            <person name="Bentzer J."/>
            <person name="Ahren D."/>
            <person name="Johansson T."/>
            <person name="Persson P."/>
            <person name="Tunlid A."/>
        </authorList>
    </citation>
    <scope>NUCLEOTIDE SEQUENCE [LARGE SCALE GENOMIC DNA]</scope>
    <source>
        <strain evidence="3 4">CBS 291.85</strain>
    </source>
</reference>
<sequence length="322" mass="35644">MNIFVKGIVYSVFILDLVSTIAITEASWLMLVSGWGRFENLHLVDWGFTTVPLWNSFSSALVQVFFGWRVWTLGSSHSVNAAEKMLWKAITVIIYGVSFAQVIGAIVSTARFMPINDLFRISICYPSTATWLICSAVADILITISMTVLLSRAMFRNRKDHISDSTRQTDALLNKIIRNTIETAAVTAGAAILELIFFYRLPNTGLHICIALVLSKLYSNTLFASLNARASFRREENMSSNQAGTEGPMSLTDSRFDHASNFRTSMAAADPRGPAQYHKKRLSDFTSASDGSTGNMIEEDIPMGTYGYGAMKPNRAPDFDKA</sequence>
<accession>A0A8H5CUR5</accession>
<evidence type="ECO:0000313" key="4">
    <source>
        <dbReference type="Proteomes" id="UP000559256"/>
    </source>
</evidence>
<feature type="transmembrane region" description="Helical" evidence="1">
    <location>
        <begin position="176"/>
        <end position="199"/>
    </location>
</feature>
<dbReference type="PANTHER" id="PTHR40465">
    <property type="entry name" value="CHROMOSOME 1, WHOLE GENOME SHOTGUN SEQUENCE"/>
    <property type="match status" value="1"/>
</dbReference>
<feature type="transmembrane region" description="Helical" evidence="1">
    <location>
        <begin position="51"/>
        <end position="71"/>
    </location>
</feature>
<name>A0A8H5CUR5_9AGAR</name>
<dbReference type="InterPro" id="IPR045339">
    <property type="entry name" value="DUF6534"/>
</dbReference>
<protein>
    <recommendedName>
        <fullName evidence="2">DUF6534 domain-containing protein</fullName>
    </recommendedName>
</protein>